<proteinExistence type="predicted"/>
<dbReference type="KEGG" id="gph:GEMMAAP_00555"/>
<protein>
    <recommendedName>
        <fullName evidence="1">Phytase-like domain-containing protein</fullName>
    </recommendedName>
</protein>
<dbReference type="Proteomes" id="UP000076404">
    <property type="component" value="Chromosome"/>
</dbReference>
<reference evidence="2 3" key="1">
    <citation type="journal article" date="2014" name="Proc. Natl. Acad. Sci. U.S.A.">
        <title>Functional type 2 photosynthetic reaction centers found in the rare bacterial phylum Gemmatimonadetes.</title>
        <authorList>
            <person name="Zeng Y."/>
            <person name="Feng F."/>
            <person name="Medova H."/>
            <person name="Dean J."/>
            <person name="Koblizek M."/>
        </authorList>
    </citation>
    <scope>NUCLEOTIDE SEQUENCE [LARGE SCALE GENOMIC DNA]</scope>
    <source>
        <strain evidence="2 3">AP64</strain>
    </source>
</reference>
<name>A0A143BMZ5_9BACT</name>
<evidence type="ECO:0000313" key="2">
    <source>
        <dbReference type="EMBL" id="AMW06437.1"/>
    </source>
</evidence>
<dbReference type="AlphaFoldDB" id="A0A143BMZ5"/>
<dbReference type="SUPFAM" id="SSF63829">
    <property type="entry name" value="Calcium-dependent phosphotriesterase"/>
    <property type="match status" value="1"/>
</dbReference>
<dbReference type="PANTHER" id="PTHR37957">
    <property type="entry name" value="BLR7070 PROTEIN"/>
    <property type="match status" value="1"/>
</dbReference>
<sequence>MQFVATRDPDVLTTVGDVVVSKSGYGSGMALVPGTSRDFYLLTDRGPNYDGPRSAGTPKRFPDPTYAPRIYRAHISGTKLRLDGEIVLKAKNGTPMTGLPLPSLACGNTLEIGQNVDGSGPLSDVNGLDPEGIVALRDGSFWLSDEYGPFMVHFDATGREIERYTPCNNGGLPEVYKLRRPNRGMEGLTITPDGQWLVGIMQAPLENPAQEDVRDKSLVTRILFKHLTNGSTREYLYLLDSPTIQGNSEILALSATRFLVLERDGTFLFGPRPATLKRIYEIDITNATDVSALGVLGATPVEGKTLERSTEAQLLAAGIKPVTKRERVELTRLGYPHDKPEGLAMAPGNMLFVINDDDFGIVSQAGVLTQKILPPTTQADKPSLWQIRLP</sequence>
<organism evidence="2 3">
    <name type="scientific">Gemmatimonas phototrophica</name>
    <dbReference type="NCBI Taxonomy" id="1379270"/>
    <lineage>
        <taxon>Bacteria</taxon>
        <taxon>Pseudomonadati</taxon>
        <taxon>Gemmatimonadota</taxon>
        <taxon>Gemmatimonadia</taxon>
        <taxon>Gemmatimonadales</taxon>
        <taxon>Gemmatimonadaceae</taxon>
        <taxon>Gemmatimonas</taxon>
    </lineage>
</organism>
<dbReference type="InterPro" id="IPR027372">
    <property type="entry name" value="Phytase-like_dom"/>
</dbReference>
<dbReference type="Pfam" id="PF13449">
    <property type="entry name" value="Phytase-like"/>
    <property type="match status" value="1"/>
</dbReference>
<dbReference type="eggNOG" id="COG4222">
    <property type="taxonomic scope" value="Bacteria"/>
</dbReference>
<dbReference type="PANTHER" id="PTHR37957:SF1">
    <property type="entry name" value="PHYTASE-LIKE DOMAIN-CONTAINING PROTEIN"/>
    <property type="match status" value="1"/>
</dbReference>
<evidence type="ECO:0000313" key="3">
    <source>
        <dbReference type="Proteomes" id="UP000076404"/>
    </source>
</evidence>
<reference evidence="2 3" key="2">
    <citation type="journal article" date="2016" name="Environ. Microbiol. Rep.">
        <title>Metagenomic evidence for the presence of phototrophic Gemmatimonadetes bacteria in diverse environments.</title>
        <authorList>
            <person name="Zeng Y."/>
            <person name="Baumbach J."/>
            <person name="Barbosa E.G."/>
            <person name="Azevedo V."/>
            <person name="Zhang C."/>
            <person name="Koblizek M."/>
        </authorList>
    </citation>
    <scope>NUCLEOTIDE SEQUENCE [LARGE SCALE GENOMIC DNA]</scope>
    <source>
        <strain evidence="2 3">AP64</strain>
    </source>
</reference>
<keyword evidence="3" id="KW-1185">Reference proteome</keyword>
<evidence type="ECO:0000259" key="1">
    <source>
        <dbReference type="Pfam" id="PF13449"/>
    </source>
</evidence>
<dbReference type="STRING" id="1379270.GEMMAAP_00555"/>
<dbReference type="EMBL" id="CP011454">
    <property type="protein sequence ID" value="AMW06437.1"/>
    <property type="molecule type" value="Genomic_DNA"/>
</dbReference>
<accession>A0A143BMZ5</accession>
<gene>
    <name evidence="2" type="ORF">GEMMAAP_00555</name>
</gene>
<feature type="domain" description="Phytase-like" evidence="1">
    <location>
        <begin position="27"/>
        <end position="359"/>
    </location>
</feature>